<dbReference type="GO" id="GO:0016491">
    <property type="term" value="F:oxidoreductase activity"/>
    <property type="evidence" value="ECO:0007669"/>
    <property type="project" value="TreeGrafter"/>
</dbReference>
<dbReference type="PANTHER" id="PTHR35038:SF6">
    <property type="entry name" value="SURFACE LOCALIZED DECAHEME CYTOCHROME C LIPOPROTEIN"/>
    <property type="match status" value="1"/>
</dbReference>
<evidence type="ECO:0000313" key="4">
    <source>
        <dbReference type="Proteomes" id="UP000529637"/>
    </source>
</evidence>
<evidence type="ECO:0000256" key="1">
    <source>
        <dbReference type="ARBA" id="ARBA00022729"/>
    </source>
</evidence>
<sequence>MSSLKLCLALLGAIVIVIAVGIGVDWNRSESWSRGVWQQAVTPGSLSQSHAFLADQCVACHTAVKGVESPLCVTCHADNAALLQRQPTAFHADVQVCSGCHVEHQGTKRMPTTMDHSLLAEAGHELLRTARPGLQSSSADVDAATQLLNRLSRSGVQAAAPGAASAEVRQASAPQLSANHPRPSTGESMLNCVGCHATKDRHQGLLGTDCVQCHATTQWTLARFVHPSPRSTECSQCHKEPPSHNMMHFSMMSARIAGQPEAKVNQCFLCHQTTNWNDIKGVDRVKHH</sequence>
<evidence type="ECO:0000313" key="3">
    <source>
        <dbReference type="EMBL" id="NUZ08512.1"/>
    </source>
</evidence>
<accession>A0A7Y6NSS4</accession>
<organism evidence="3 4">
    <name type="scientific">Piscinibacter koreensis</name>
    <dbReference type="NCBI Taxonomy" id="2742824"/>
    <lineage>
        <taxon>Bacteria</taxon>
        <taxon>Pseudomonadati</taxon>
        <taxon>Pseudomonadota</taxon>
        <taxon>Betaproteobacteria</taxon>
        <taxon>Burkholderiales</taxon>
        <taxon>Sphaerotilaceae</taxon>
        <taxon>Piscinibacter</taxon>
    </lineage>
</organism>
<evidence type="ECO:0000256" key="2">
    <source>
        <dbReference type="SAM" id="MobiDB-lite"/>
    </source>
</evidence>
<reference evidence="3 4" key="1">
    <citation type="submission" date="2020-06" db="EMBL/GenBank/DDBJ databases">
        <title>Schlegella sp. ID0723 isolated from air conditioner.</title>
        <authorList>
            <person name="Kim D.Y."/>
            <person name="Kim D.-U."/>
        </authorList>
    </citation>
    <scope>NUCLEOTIDE SEQUENCE [LARGE SCALE GENOMIC DNA]</scope>
    <source>
        <strain evidence="3 4">ID0723</strain>
    </source>
</reference>
<dbReference type="CDD" id="cd08168">
    <property type="entry name" value="Cytochrom_C3"/>
    <property type="match status" value="1"/>
</dbReference>
<gene>
    <name evidence="3" type="ORF">HQN59_22445</name>
</gene>
<feature type="region of interest" description="Disordered" evidence="2">
    <location>
        <begin position="161"/>
        <end position="184"/>
    </location>
</feature>
<keyword evidence="4" id="KW-1185">Reference proteome</keyword>
<name>A0A7Y6NSS4_9BURK</name>
<protein>
    <submittedName>
        <fullName evidence="3">Cytochrome c3 family protein</fullName>
    </submittedName>
</protein>
<dbReference type="RefSeq" id="WP_176071354.1">
    <property type="nucleotide sequence ID" value="NZ_JABWMJ010000013.1"/>
</dbReference>
<dbReference type="SUPFAM" id="SSF48695">
    <property type="entry name" value="Multiheme cytochromes"/>
    <property type="match status" value="1"/>
</dbReference>
<dbReference type="PANTHER" id="PTHR35038">
    <property type="entry name" value="DISSIMILATORY SULFITE REDUCTASE SIRA"/>
    <property type="match status" value="1"/>
</dbReference>
<comment type="caution">
    <text evidence="3">The sequence shown here is derived from an EMBL/GenBank/DDBJ whole genome shotgun (WGS) entry which is preliminary data.</text>
</comment>
<dbReference type="InterPro" id="IPR036280">
    <property type="entry name" value="Multihaem_cyt_sf"/>
</dbReference>
<dbReference type="EMBL" id="JABWMJ010000013">
    <property type="protein sequence ID" value="NUZ08512.1"/>
    <property type="molecule type" value="Genomic_DNA"/>
</dbReference>
<dbReference type="Proteomes" id="UP000529637">
    <property type="component" value="Unassembled WGS sequence"/>
</dbReference>
<keyword evidence="1" id="KW-0732">Signal</keyword>
<dbReference type="InterPro" id="IPR051829">
    <property type="entry name" value="Multiheme_Cytochr_ET"/>
</dbReference>
<dbReference type="AlphaFoldDB" id="A0A7Y6NSS4"/>
<proteinExistence type="predicted"/>
<dbReference type="Gene3D" id="3.90.10.10">
    <property type="entry name" value="Cytochrome C3"/>
    <property type="match status" value="1"/>
</dbReference>